<dbReference type="OrthoDB" id="188694at2"/>
<sequence>MDANLSMIPLWLQLAYTAFVLVLTFLLTDPQENINWVFGPGKKPQHTIPAKLYFAIVMLIFPVGVFLPSHLLLQWLFT</sequence>
<feature type="transmembrane region" description="Helical" evidence="1">
    <location>
        <begin position="52"/>
        <end position="77"/>
    </location>
</feature>
<keyword evidence="1" id="KW-1133">Transmembrane helix</keyword>
<keyword evidence="1" id="KW-0472">Membrane</keyword>
<organism evidence="2 3">
    <name type="scientific">Pontibacter flavimaris</name>
    <dbReference type="NCBI Taxonomy" id="1797110"/>
    <lineage>
        <taxon>Bacteria</taxon>
        <taxon>Pseudomonadati</taxon>
        <taxon>Bacteroidota</taxon>
        <taxon>Cytophagia</taxon>
        <taxon>Cytophagales</taxon>
        <taxon>Hymenobacteraceae</taxon>
        <taxon>Pontibacter</taxon>
    </lineage>
</organism>
<protein>
    <submittedName>
        <fullName evidence="2">Uncharacterized protein</fullName>
    </submittedName>
</protein>
<evidence type="ECO:0000313" key="2">
    <source>
        <dbReference type="EMBL" id="OKL38901.1"/>
    </source>
</evidence>
<dbReference type="Proteomes" id="UP000186551">
    <property type="component" value="Unassembled WGS sequence"/>
</dbReference>
<keyword evidence="1" id="KW-0812">Transmembrane</keyword>
<feature type="transmembrane region" description="Helical" evidence="1">
    <location>
        <begin position="6"/>
        <end position="27"/>
    </location>
</feature>
<evidence type="ECO:0000256" key="1">
    <source>
        <dbReference type="SAM" id="Phobius"/>
    </source>
</evidence>
<accession>A0A1Q5P9N7</accession>
<comment type="caution">
    <text evidence="2">The sequence shown here is derived from an EMBL/GenBank/DDBJ whole genome shotgun (WGS) entry which is preliminary data.</text>
</comment>
<dbReference type="RefSeq" id="WP_073853519.1">
    <property type="nucleotide sequence ID" value="NZ_LVWA01000010.1"/>
</dbReference>
<reference evidence="2 3" key="1">
    <citation type="submission" date="2016-03" db="EMBL/GenBank/DDBJ databases">
        <title>Genome sequence of Pontibacter sp. nov., of the family cytophagaceae, isolated from marine sediment of the Yellow Sea, China.</title>
        <authorList>
            <person name="Zhang G."/>
            <person name="Zhang R."/>
        </authorList>
    </citation>
    <scope>NUCLEOTIDE SEQUENCE [LARGE SCALE GENOMIC DNA]</scope>
    <source>
        <strain evidence="2 3">S10-8</strain>
    </source>
</reference>
<dbReference type="EMBL" id="LVWA01000010">
    <property type="protein sequence ID" value="OKL38901.1"/>
    <property type="molecule type" value="Genomic_DNA"/>
</dbReference>
<name>A0A1Q5P9N7_9BACT</name>
<evidence type="ECO:0000313" key="3">
    <source>
        <dbReference type="Proteomes" id="UP000186551"/>
    </source>
</evidence>
<keyword evidence="3" id="KW-1185">Reference proteome</keyword>
<dbReference type="AlphaFoldDB" id="A0A1Q5P9N7"/>
<gene>
    <name evidence="2" type="ORF">A3841_02815</name>
</gene>
<proteinExistence type="predicted"/>